<organism evidence="2 3">
    <name type="scientific">Talaromyces proteolyticus</name>
    <dbReference type="NCBI Taxonomy" id="1131652"/>
    <lineage>
        <taxon>Eukaryota</taxon>
        <taxon>Fungi</taxon>
        <taxon>Dikarya</taxon>
        <taxon>Ascomycota</taxon>
        <taxon>Pezizomycotina</taxon>
        <taxon>Eurotiomycetes</taxon>
        <taxon>Eurotiomycetidae</taxon>
        <taxon>Eurotiales</taxon>
        <taxon>Trichocomaceae</taxon>
        <taxon>Talaromyces</taxon>
        <taxon>Talaromyces sect. Bacilispori</taxon>
    </lineage>
</organism>
<feature type="region of interest" description="Disordered" evidence="1">
    <location>
        <begin position="54"/>
        <end position="114"/>
    </location>
</feature>
<feature type="compositionally biased region" description="Basic and acidic residues" evidence="1">
    <location>
        <begin position="54"/>
        <end position="69"/>
    </location>
</feature>
<feature type="compositionally biased region" description="Basic and acidic residues" evidence="1">
    <location>
        <begin position="79"/>
        <end position="88"/>
    </location>
</feature>
<dbReference type="AlphaFoldDB" id="A0AAD4KF86"/>
<keyword evidence="3" id="KW-1185">Reference proteome</keyword>
<evidence type="ECO:0000256" key="1">
    <source>
        <dbReference type="SAM" id="MobiDB-lite"/>
    </source>
</evidence>
<dbReference type="GeneID" id="70247762"/>
<evidence type="ECO:0000313" key="3">
    <source>
        <dbReference type="Proteomes" id="UP001201262"/>
    </source>
</evidence>
<sequence>MQIISVTRRVMTPFSINRLACAYIHQKTATPKGELFVSSSFPDNFDDPEFIAEAGKENKSVENTRKPTEKAAGSSEAAVKADRDDIKFETQSSTLKKKQGPVSEAEPEPRLDDM</sequence>
<protein>
    <submittedName>
        <fullName evidence="2">Uncharacterized protein</fullName>
    </submittedName>
</protein>
<evidence type="ECO:0000313" key="2">
    <source>
        <dbReference type="EMBL" id="KAH8690224.1"/>
    </source>
</evidence>
<dbReference type="EMBL" id="JAJTJA010000014">
    <property type="protein sequence ID" value="KAH8690224.1"/>
    <property type="molecule type" value="Genomic_DNA"/>
</dbReference>
<comment type="caution">
    <text evidence="2">The sequence shown here is derived from an EMBL/GenBank/DDBJ whole genome shotgun (WGS) entry which is preliminary data.</text>
</comment>
<proteinExistence type="predicted"/>
<reference evidence="2" key="1">
    <citation type="submission" date="2021-12" db="EMBL/GenBank/DDBJ databases">
        <title>Convergent genome expansion in fungi linked to evolution of root-endophyte symbiosis.</title>
        <authorList>
            <consortium name="DOE Joint Genome Institute"/>
            <person name="Ke Y.-H."/>
            <person name="Bonito G."/>
            <person name="Liao H.-L."/>
            <person name="Looney B."/>
            <person name="Rojas-Flechas A."/>
            <person name="Nash J."/>
            <person name="Hameed K."/>
            <person name="Schadt C."/>
            <person name="Martin F."/>
            <person name="Crous P.W."/>
            <person name="Miettinen O."/>
            <person name="Magnuson J.K."/>
            <person name="Labbe J."/>
            <person name="Jacobson D."/>
            <person name="Doktycz M.J."/>
            <person name="Veneault-Fourrey C."/>
            <person name="Kuo A."/>
            <person name="Mondo S."/>
            <person name="Calhoun S."/>
            <person name="Riley R."/>
            <person name="Ohm R."/>
            <person name="LaButti K."/>
            <person name="Andreopoulos B."/>
            <person name="Pangilinan J."/>
            <person name="Nolan M."/>
            <person name="Tritt A."/>
            <person name="Clum A."/>
            <person name="Lipzen A."/>
            <person name="Daum C."/>
            <person name="Barry K."/>
            <person name="Grigoriev I.V."/>
            <person name="Vilgalys R."/>
        </authorList>
    </citation>
    <scope>NUCLEOTIDE SEQUENCE</scope>
    <source>
        <strain evidence="2">PMI_201</strain>
    </source>
</reference>
<gene>
    <name evidence="2" type="ORF">BGW36DRAFT_390399</name>
</gene>
<accession>A0AAD4KF86</accession>
<dbReference type="RefSeq" id="XP_046066507.1">
    <property type="nucleotide sequence ID" value="XM_046217475.1"/>
</dbReference>
<name>A0AAD4KF86_9EURO</name>
<dbReference type="Proteomes" id="UP001201262">
    <property type="component" value="Unassembled WGS sequence"/>
</dbReference>